<reference evidence="2" key="2">
    <citation type="submission" date="2021-04" db="EMBL/GenBank/DDBJ databases">
        <authorList>
            <person name="Dong X."/>
        </authorList>
    </citation>
    <scope>NUCLEOTIDE SEQUENCE</scope>
    <source>
        <strain evidence="2">ZWT</strain>
    </source>
</reference>
<dbReference type="SUPFAM" id="SSF63829">
    <property type="entry name" value="Calcium-dependent phosphotriesterase"/>
    <property type="match status" value="1"/>
</dbReference>
<dbReference type="Pfam" id="PF13449">
    <property type="entry name" value="Phytase-like"/>
    <property type="match status" value="1"/>
</dbReference>
<sequence length="419" mass="47889">MKNYKTHKITKYNIKIDDQFCTEYKGKKLLGFGSSMTVKSQQDDKVILYLLTDRGPNMDGPCIENKSSKVFTIPNFIPHIVEMELKGDVAECKRIIKLRGADGEYASGIPIKPGELGTTNEIALDEEMNRLEYDDNGLDVEGIAMDSNGHIWVCDEYGPFIIEYDDEGNELRRFSPGNGIPDIFKERHPNRGFEAITVTPNGNIYAAVQSILDIKGETYDTGTFIRILEVNPMSGETREFAYPHDIKEYKRSRDGKIGDMYAISDNKILLIEQGKSKKGKRNILYLIDIDKADDISDFLIKGKAPEYCCNRNEMKEVNFIKKHFIMDIRDLGWKFYKAEGLAVLNDKKTILIINDNDFGVDIKVKEESRNGKAFKIKDYVYDENGIYTRDGKKVEPSIDIVSTDEELCLWKIELEEPLE</sequence>
<evidence type="ECO:0000259" key="1">
    <source>
        <dbReference type="Pfam" id="PF13449"/>
    </source>
</evidence>
<reference evidence="2" key="1">
    <citation type="journal article" date="2021" name="mSystems">
        <title>Bacteria and Archaea Synergistically Convert Glycine Betaine to Biogenic Methane in the Formosa Cold Seep of the South China Sea.</title>
        <authorList>
            <person name="Li L."/>
            <person name="Zhang W."/>
            <person name="Zhang S."/>
            <person name="Song L."/>
            <person name="Sun Q."/>
            <person name="Zhang H."/>
            <person name="Xiang H."/>
            <person name="Dong X."/>
        </authorList>
    </citation>
    <scope>NUCLEOTIDE SEQUENCE</scope>
    <source>
        <strain evidence="2">ZWT</strain>
    </source>
</reference>
<dbReference type="InterPro" id="IPR027372">
    <property type="entry name" value="Phytase-like_dom"/>
</dbReference>
<dbReference type="PANTHER" id="PTHR37957:SF1">
    <property type="entry name" value="PHYTASE-LIKE DOMAIN-CONTAINING PROTEIN"/>
    <property type="match status" value="1"/>
</dbReference>
<protein>
    <submittedName>
        <fullName evidence="2">Esterase-like activity of phytase family protein</fullName>
    </submittedName>
</protein>
<dbReference type="InterPro" id="IPR011042">
    <property type="entry name" value="6-blade_b-propeller_TolB-like"/>
</dbReference>
<organism evidence="2 3">
    <name type="scientific">Oceanirhabdus seepicola</name>
    <dbReference type="NCBI Taxonomy" id="2828781"/>
    <lineage>
        <taxon>Bacteria</taxon>
        <taxon>Bacillati</taxon>
        <taxon>Bacillota</taxon>
        <taxon>Clostridia</taxon>
        <taxon>Eubacteriales</taxon>
        <taxon>Clostridiaceae</taxon>
        <taxon>Oceanirhabdus</taxon>
    </lineage>
</organism>
<dbReference type="PANTHER" id="PTHR37957">
    <property type="entry name" value="BLR7070 PROTEIN"/>
    <property type="match status" value="1"/>
</dbReference>
<feature type="domain" description="Phytase-like" evidence="1">
    <location>
        <begin position="114"/>
        <end position="358"/>
    </location>
</feature>
<name>A0A9J6P7B8_9CLOT</name>
<dbReference type="RefSeq" id="WP_250861314.1">
    <property type="nucleotide sequence ID" value="NZ_JAGSOJ010000005.1"/>
</dbReference>
<evidence type="ECO:0000313" key="2">
    <source>
        <dbReference type="EMBL" id="MCM1992148.1"/>
    </source>
</evidence>
<dbReference type="Gene3D" id="2.120.10.30">
    <property type="entry name" value="TolB, C-terminal domain"/>
    <property type="match status" value="1"/>
</dbReference>
<dbReference type="AlphaFoldDB" id="A0A9J6P7B8"/>
<accession>A0A9J6P7B8</accession>
<proteinExistence type="predicted"/>
<evidence type="ECO:0000313" key="3">
    <source>
        <dbReference type="Proteomes" id="UP001056429"/>
    </source>
</evidence>
<dbReference type="EMBL" id="JAGSOJ010000005">
    <property type="protein sequence ID" value="MCM1992148.1"/>
    <property type="molecule type" value="Genomic_DNA"/>
</dbReference>
<gene>
    <name evidence="2" type="ORF">KDK92_20700</name>
</gene>
<comment type="caution">
    <text evidence="2">The sequence shown here is derived from an EMBL/GenBank/DDBJ whole genome shotgun (WGS) entry which is preliminary data.</text>
</comment>
<keyword evidence="3" id="KW-1185">Reference proteome</keyword>
<dbReference type="Proteomes" id="UP001056429">
    <property type="component" value="Unassembled WGS sequence"/>
</dbReference>